<evidence type="ECO:0000313" key="2">
    <source>
        <dbReference type="EMBL" id="GHF78568.1"/>
    </source>
</evidence>
<evidence type="ECO:0000256" key="1">
    <source>
        <dbReference type="SAM" id="SignalP"/>
    </source>
</evidence>
<name>A0A919BAB2_STRFL</name>
<feature type="chain" id="PRO_5037231641" description="Secreted protein" evidence="1">
    <location>
        <begin position="31"/>
        <end position="313"/>
    </location>
</feature>
<sequence length="313" mass="33262">MRTKRTRSTRVGAVACLLLALTATTGPATAAAPASAPAAVEPAPDGQSAQVLDIRSSAEGLSAPATARPGNVTFRVTTTDPASGWVSLVRPKPGVTFEEFRSSLLKIINHTAPDIIEGSAELRDRAELLGGTVIHPNLPASFGKTLTPGTYWFFDYQNIRDAQPRFATLTVGGAPATAPLPVPTASLTGRLVDGRPVWDLQGTVRAGRPLVFRNAMPAGQNIEAIFFRLAEDTTEEDLKAYIAEFGDHGKFPDHSGALDLAQGTGGLPMNSGESSVLNLTLQPGRYAVVDFFVDANDGTIFIKRGHWKIFEAR</sequence>
<organism evidence="2 3">
    <name type="scientific">Streptomyces filamentosus</name>
    <name type="common">Streptomyces roseosporus</name>
    <dbReference type="NCBI Taxonomy" id="67294"/>
    <lineage>
        <taxon>Bacteria</taxon>
        <taxon>Bacillati</taxon>
        <taxon>Actinomycetota</taxon>
        <taxon>Actinomycetes</taxon>
        <taxon>Kitasatosporales</taxon>
        <taxon>Streptomycetaceae</taxon>
        <taxon>Streptomyces</taxon>
    </lineage>
</organism>
<dbReference type="GeneID" id="95663256"/>
<protein>
    <recommendedName>
        <fullName evidence="4">Secreted protein</fullName>
    </recommendedName>
</protein>
<comment type="caution">
    <text evidence="2">The sequence shown here is derived from an EMBL/GenBank/DDBJ whole genome shotgun (WGS) entry which is preliminary data.</text>
</comment>
<proteinExistence type="predicted"/>
<dbReference type="EMBL" id="BNBE01000001">
    <property type="protein sequence ID" value="GHF78568.1"/>
    <property type="molecule type" value="Genomic_DNA"/>
</dbReference>
<evidence type="ECO:0008006" key="4">
    <source>
        <dbReference type="Google" id="ProtNLM"/>
    </source>
</evidence>
<reference evidence="2" key="2">
    <citation type="submission" date="2020-09" db="EMBL/GenBank/DDBJ databases">
        <authorList>
            <person name="Sun Q."/>
            <person name="Ohkuma M."/>
        </authorList>
    </citation>
    <scope>NUCLEOTIDE SEQUENCE</scope>
    <source>
        <strain evidence="2">JCM 4122</strain>
    </source>
</reference>
<keyword evidence="1" id="KW-0732">Signal</keyword>
<reference evidence="2" key="1">
    <citation type="journal article" date="2014" name="Int. J. Syst. Evol. Microbiol.">
        <title>Complete genome sequence of Corynebacterium casei LMG S-19264T (=DSM 44701T), isolated from a smear-ripened cheese.</title>
        <authorList>
            <consortium name="US DOE Joint Genome Institute (JGI-PGF)"/>
            <person name="Walter F."/>
            <person name="Albersmeier A."/>
            <person name="Kalinowski J."/>
            <person name="Ruckert C."/>
        </authorList>
    </citation>
    <scope>NUCLEOTIDE SEQUENCE</scope>
    <source>
        <strain evidence="2">JCM 4122</strain>
    </source>
</reference>
<keyword evidence="3" id="KW-1185">Reference proteome</keyword>
<dbReference type="AlphaFoldDB" id="A0A919BAB2"/>
<dbReference type="Proteomes" id="UP000632849">
    <property type="component" value="Unassembled WGS sequence"/>
</dbReference>
<gene>
    <name evidence="2" type="ORF">GCM10017667_02460</name>
</gene>
<feature type="signal peptide" evidence="1">
    <location>
        <begin position="1"/>
        <end position="30"/>
    </location>
</feature>
<evidence type="ECO:0000313" key="3">
    <source>
        <dbReference type="Proteomes" id="UP000632849"/>
    </source>
</evidence>
<dbReference type="RefSeq" id="WP_150235323.1">
    <property type="nucleotide sequence ID" value="NZ_BNBE01000001.1"/>
</dbReference>
<accession>A0A919BAB2</accession>